<dbReference type="RefSeq" id="WP_206709321.1">
    <property type="nucleotide sequence ID" value="NZ_CP059066.1"/>
</dbReference>
<dbReference type="GO" id="GO:0007155">
    <property type="term" value="P:cell adhesion"/>
    <property type="evidence" value="ECO:0007669"/>
    <property type="project" value="InterPro"/>
</dbReference>
<dbReference type="PROSITE" id="PS51257">
    <property type="entry name" value="PROKAR_LIPOPROTEIN"/>
    <property type="match status" value="1"/>
</dbReference>
<dbReference type="AlphaFoldDB" id="A0A8A0RMM0"/>
<dbReference type="Proteomes" id="UP000662904">
    <property type="component" value="Chromosome"/>
</dbReference>
<evidence type="ECO:0000256" key="1">
    <source>
        <dbReference type="ARBA" id="ARBA00022448"/>
    </source>
</evidence>
<dbReference type="SUPFAM" id="SSF53807">
    <property type="entry name" value="Helical backbone' metal receptor"/>
    <property type="match status" value="1"/>
</dbReference>
<dbReference type="PRINTS" id="PR00691">
    <property type="entry name" value="ADHESINB"/>
</dbReference>
<dbReference type="InterPro" id="IPR006127">
    <property type="entry name" value="ZnuA-like"/>
</dbReference>
<keyword evidence="1 3" id="KW-0813">Transport</keyword>
<feature type="chain" id="PRO_5038866491" evidence="5">
    <location>
        <begin position="22"/>
        <end position="296"/>
    </location>
</feature>
<dbReference type="GO" id="GO:0046872">
    <property type="term" value="F:metal ion binding"/>
    <property type="evidence" value="ECO:0007669"/>
    <property type="project" value="InterPro"/>
</dbReference>
<reference evidence="6" key="1">
    <citation type="submission" date="2020-07" db="EMBL/GenBank/DDBJ databases">
        <title>Koleobacter methoxysyntrophicus gen. nov., sp. nov., a novel anaerobic bacterium isolated from deep subsurface oil field and proposal of Koleobacterales ord. nov. in the phylum Firmicutes.</title>
        <authorList>
            <person name="Sakamoto S."/>
            <person name="Tamaki H."/>
        </authorList>
    </citation>
    <scope>NUCLEOTIDE SEQUENCE</scope>
    <source>
        <strain evidence="6">NRmbB1</strain>
    </source>
</reference>
<dbReference type="EMBL" id="CP059066">
    <property type="protein sequence ID" value="QSQ09132.1"/>
    <property type="molecule type" value="Genomic_DNA"/>
</dbReference>
<protein>
    <submittedName>
        <fullName evidence="6">High-affinity zinc uptake system binding-protein ZnuA</fullName>
    </submittedName>
</protein>
<dbReference type="CDD" id="cd01017">
    <property type="entry name" value="AdcA"/>
    <property type="match status" value="1"/>
</dbReference>
<dbReference type="Pfam" id="PF01297">
    <property type="entry name" value="ZnuA"/>
    <property type="match status" value="1"/>
</dbReference>
<sequence length="296" mass="33458">MKIFKRFLVTVLALNMILAAAGCAFQNKTSEGFSERFKIYTTLYPLYDFTKKIVGDKAVVENIVPAGAEPHDFEPSPKRIAEIYDAGVFIFLGEPMEPWAKKIEDRLRQKGVIVVEAGKGLIKNNDPHIWLDPILAKEISRRIYEAIVAADSGNKLFYEKNLQDLEKKFDDLDHRYSDILSKAIRKDIVTSHAAFGYLAERYGLNQIAIKGLSPQEEPSPKKMAELVELCKKKDIKYIFFESLTSPKLSETLAREVGAQTLVLNPIGGLTKEDINTGEDYFSIMEKNLSNLKKALY</sequence>
<accession>A0A8A0RMM0</accession>
<organism evidence="6 7">
    <name type="scientific">Koleobacter methoxysyntrophicus</name>
    <dbReference type="NCBI Taxonomy" id="2751313"/>
    <lineage>
        <taxon>Bacteria</taxon>
        <taxon>Bacillati</taxon>
        <taxon>Bacillota</taxon>
        <taxon>Clostridia</taxon>
        <taxon>Koleobacterales</taxon>
        <taxon>Koleobacteraceae</taxon>
        <taxon>Koleobacter</taxon>
    </lineage>
</organism>
<feature type="coiled-coil region" evidence="4">
    <location>
        <begin position="155"/>
        <end position="182"/>
    </location>
</feature>
<name>A0A8A0RMM0_9FIRM</name>
<gene>
    <name evidence="6" type="primary">znuA</name>
    <name evidence="6" type="ORF">H0A61_01491</name>
</gene>
<evidence type="ECO:0000256" key="4">
    <source>
        <dbReference type="SAM" id="Coils"/>
    </source>
</evidence>
<feature type="signal peptide" evidence="5">
    <location>
        <begin position="1"/>
        <end position="21"/>
    </location>
</feature>
<dbReference type="PRINTS" id="PR00690">
    <property type="entry name" value="ADHESNFAMILY"/>
</dbReference>
<evidence type="ECO:0000256" key="2">
    <source>
        <dbReference type="ARBA" id="ARBA00022729"/>
    </source>
</evidence>
<dbReference type="GO" id="GO:0030001">
    <property type="term" value="P:metal ion transport"/>
    <property type="evidence" value="ECO:0007669"/>
    <property type="project" value="InterPro"/>
</dbReference>
<evidence type="ECO:0000313" key="7">
    <source>
        <dbReference type="Proteomes" id="UP000662904"/>
    </source>
</evidence>
<dbReference type="Gene3D" id="3.40.50.1980">
    <property type="entry name" value="Nitrogenase molybdenum iron protein domain"/>
    <property type="match status" value="2"/>
</dbReference>
<comment type="similarity">
    <text evidence="3">Belongs to the bacterial solute-binding protein 9 family.</text>
</comment>
<dbReference type="PANTHER" id="PTHR42953">
    <property type="entry name" value="HIGH-AFFINITY ZINC UPTAKE SYSTEM PROTEIN ZNUA-RELATED"/>
    <property type="match status" value="1"/>
</dbReference>
<keyword evidence="2 5" id="KW-0732">Signal</keyword>
<proteinExistence type="inferred from homology"/>
<evidence type="ECO:0000256" key="5">
    <source>
        <dbReference type="SAM" id="SignalP"/>
    </source>
</evidence>
<dbReference type="KEGG" id="kme:H0A61_01491"/>
<evidence type="ECO:0000313" key="6">
    <source>
        <dbReference type="EMBL" id="QSQ09132.1"/>
    </source>
</evidence>
<dbReference type="InterPro" id="IPR006129">
    <property type="entry name" value="AdhesinB"/>
</dbReference>
<dbReference type="InterPro" id="IPR006128">
    <property type="entry name" value="Lipoprotein_PsaA-like"/>
</dbReference>
<dbReference type="InterPro" id="IPR050492">
    <property type="entry name" value="Bact_metal-bind_prot9"/>
</dbReference>
<keyword evidence="4" id="KW-0175">Coiled coil</keyword>
<keyword evidence="7" id="KW-1185">Reference proteome</keyword>
<dbReference type="PANTHER" id="PTHR42953:SF8">
    <property type="entry name" value="ZINT DOMAIN-CONTAINING PROTEIN"/>
    <property type="match status" value="1"/>
</dbReference>
<evidence type="ECO:0000256" key="3">
    <source>
        <dbReference type="RuleBase" id="RU003512"/>
    </source>
</evidence>